<dbReference type="EMBL" id="NBNE01000852">
    <property type="protein sequence ID" value="OWZ16887.1"/>
    <property type="molecule type" value="Genomic_DNA"/>
</dbReference>
<reference evidence="2" key="1">
    <citation type="submission" date="2017-03" db="EMBL/GenBank/DDBJ databases">
        <title>Phytopthora megakarya and P. palmivora, two closely related causual agents of cacao black pod achieved similar genome size and gene model numbers by different mechanisms.</title>
        <authorList>
            <person name="Ali S."/>
            <person name="Shao J."/>
            <person name="Larry D.J."/>
            <person name="Kronmiller B."/>
            <person name="Shen D."/>
            <person name="Strem M.D."/>
            <person name="Melnick R.L."/>
            <person name="Guiltinan M.J."/>
            <person name="Tyler B.M."/>
            <person name="Meinhardt L.W."/>
            <person name="Bailey B.A."/>
        </authorList>
    </citation>
    <scope>NUCLEOTIDE SEQUENCE [LARGE SCALE GENOMIC DNA]</scope>
    <source>
        <strain evidence="2">zdho120</strain>
    </source>
</reference>
<name>A0A225WIQ1_9STRA</name>
<comment type="caution">
    <text evidence="1">The sequence shown here is derived from an EMBL/GenBank/DDBJ whole genome shotgun (WGS) entry which is preliminary data.</text>
</comment>
<evidence type="ECO:0000313" key="1">
    <source>
        <dbReference type="EMBL" id="OWZ16887.1"/>
    </source>
</evidence>
<organism evidence="1 2">
    <name type="scientific">Phytophthora megakarya</name>
    <dbReference type="NCBI Taxonomy" id="4795"/>
    <lineage>
        <taxon>Eukaryota</taxon>
        <taxon>Sar</taxon>
        <taxon>Stramenopiles</taxon>
        <taxon>Oomycota</taxon>
        <taxon>Peronosporomycetes</taxon>
        <taxon>Peronosporales</taxon>
        <taxon>Peronosporaceae</taxon>
        <taxon>Phytophthora</taxon>
    </lineage>
</organism>
<dbReference type="OrthoDB" id="139247at2759"/>
<protein>
    <submittedName>
        <fullName evidence="1">Uncharacterized protein</fullName>
    </submittedName>
</protein>
<dbReference type="Proteomes" id="UP000198211">
    <property type="component" value="Unassembled WGS sequence"/>
</dbReference>
<sequence length="306" mass="35577">MLAFEGYLHKYAGIYEQDHSKDDTSPSMLGFMGDTGLVNEAVVRRGVCPRVVFPEEKVDDSQLSRLFARPSFVWIPEYQNGKGIPSCINRSCQSKPSVKKYGRRVVELVECKCDLLLVKYRCGIAQQSFSTLSTEYFKQWPEMILHFPFVLSHKLVFSKTFFVMALRHNSMMANIERRRRQRYYKLVSLFACGVKRNHASTCGYLAPMPVTEDQYMEQNKLVDNHTLTKAWLHATELCGSLCEQVMKHCVVKRVMRMDHSVKFCKRLKLWKAHGQREYLTDAKIGNRKKTTILSSLRLCKLCVYWN</sequence>
<accession>A0A225WIQ1</accession>
<keyword evidence="2" id="KW-1185">Reference proteome</keyword>
<dbReference type="AlphaFoldDB" id="A0A225WIQ1"/>
<proteinExistence type="predicted"/>
<evidence type="ECO:0000313" key="2">
    <source>
        <dbReference type="Proteomes" id="UP000198211"/>
    </source>
</evidence>
<gene>
    <name evidence="1" type="ORF">PHMEG_0009257</name>
</gene>